<dbReference type="InterPro" id="IPR002559">
    <property type="entry name" value="Transposase_11"/>
</dbReference>
<name>A0A2T2XEC2_9FIRM</name>
<dbReference type="Pfam" id="PF01609">
    <property type="entry name" value="DDE_Tnp_1"/>
    <property type="match status" value="1"/>
</dbReference>
<gene>
    <name evidence="3" type="ORF">C7B46_12785</name>
</gene>
<accession>A0A2T2XEC2</accession>
<organism evidence="3 4">
    <name type="scientific">Sulfobacillus benefaciens</name>
    <dbReference type="NCBI Taxonomy" id="453960"/>
    <lineage>
        <taxon>Bacteria</taxon>
        <taxon>Bacillati</taxon>
        <taxon>Bacillota</taxon>
        <taxon>Clostridia</taxon>
        <taxon>Eubacteriales</taxon>
        <taxon>Clostridiales Family XVII. Incertae Sedis</taxon>
        <taxon>Sulfobacillus</taxon>
    </lineage>
</organism>
<proteinExistence type="predicted"/>
<dbReference type="Proteomes" id="UP000242972">
    <property type="component" value="Unassembled WGS sequence"/>
</dbReference>
<evidence type="ECO:0000256" key="1">
    <source>
        <dbReference type="SAM" id="MobiDB-lite"/>
    </source>
</evidence>
<feature type="compositionally biased region" description="Low complexity" evidence="1">
    <location>
        <begin position="39"/>
        <end position="57"/>
    </location>
</feature>
<feature type="domain" description="Transposase IS4-like" evidence="2">
    <location>
        <begin position="59"/>
        <end position="147"/>
    </location>
</feature>
<dbReference type="GO" id="GO:0006313">
    <property type="term" value="P:DNA transposition"/>
    <property type="evidence" value="ECO:0007669"/>
    <property type="project" value="InterPro"/>
</dbReference>
<sequence>MRSSRPSPSACPSLASAWRLIVKRWHRLRNTDPPKRRQTGVATRTPTGARRPTAALAGKEKRGKRSSPGLDIKIHLLVDATYELPVAWTVTKASTADITEAPTLLRQLHEKHPLAWQSARVLSADRGYDATALIENLWDDYWIKPIIDIRNLWKDGEATRLLLLSPLSPMDNTKPRRV</sequence>
<dbReference type="GO" id="GO:0004803">
    <property type="term" value="F:transposase activity"/>
    <property type="evidence" value="ECO:0007669"/>
    <property type="project" value="InterPro"/>
</dbReference>
<evidence type="ECO:0000259" key="2">
    <source>
        <dbReference type="Pfam" id="PF01609"/>
    </source>
</evidence>
<reference evidence="3 4" key="1">
    <citation type="journal article" date="2014" name="BMC Genomics">
        <title>Comparison of environmental and isolate Sulfobacillus genomes reveals diverse carbon, sulfur, nitrogen, and hydrogen metabolisms.</title>
        <authorList>
            <person name="Justice N.B."/>
            <person name="Norman A."/>
            <person name="Brown C.T."/>
            <person name="Singh A."/>
            <person name="Thomas B.C."/>
            <person name="Banfield J.F."/>
        </authorList>
    </citation>
    <scope>NUCLEOTIDE SEQUENCE [LARGE SCALE GENOMIC DNA]</scope>
    <source>
        <strain evidence="3">AMDSBA4</strain>
    </source>
</reference>
<dbReference type="AlphaFoldDB" id="A0A2T2XEC2"/>
<dbReference type="GO" id="GO:0003677">
    <property type="term" value="F:DNA binding"/>
    <property type="evidence" value="ECO:0007669"/>
    <property type="project" value="InterPro"/>
</dbReference>
<evidence type="ECO:0000313" key="3">
    <source>
        <dbReference type="EMBL" id="PSR32772.1"/>
    </source>
</evidence>
<evidence type="ECO:0000313" key="4">
    <source>
        <dbReference type="Proteomes" id="UP000242972"/>
    </source>
</evidence>
<protein>
    <recommendedName>
        <fullName evidence="2">Transposase IS4-like domain-containing protein</fullName>
    </recommendedName>
</protein>
<dbReference type="EMBL" id="PXYW01000032">
    <property type="protein sequence ID" value="PSR32772.1"/>
    <property type="molecule type" value="Genomic_DNA"/>
</dbReference>
<feature type="region of interest" description="Disordered" evidence="1">
    <location>
        <begin position="28"/>
        <end position="66"/>
    </location>
</feature>
<comment type="caution">
    <text evidence="3">The sequence shown here is derived from an EMBL/GenBank/DDBJ whole genome shotgun (WGS) entry which is preliminary data.</text>
</comment>